<reference evidence="3 5" key="1">
    <citation type="submission" date="2012-02" db="EMBL/GenBank/DDBJ databases">
        <title>The Genome Sequence of Bacteroides fragilis CL05T12C13.</title>
        <authorList>
            <consortium name="The Broad Institute Genome Sequencing Platform"/>
            <person name="Earl A."/>
            <person name="Ward D."/>
            <person name="Feldgarden M."/>
            <person name="Gevers D."/>
            <person name="Zitomersky N.L."/>
            <person name="Coyne M.J."/>
            <person name="Comstock L.E."/>
            <person name="Young S.K."/>
            <person name="Zeng Q."/>
            <person name="Gargeya S."/>
            <person name="Fitzgerald M."/>
            <person name="Haas B."/>
            <person name="Abouelleil A."/>
            <person name="Alvarado L."/>
            <person name="Arachchi H.M."/>
            <person name="Berlin A."/>
            <person name="Chapman S.B."/>
            <person name="Gearin G."/>
            <person name="Goldberg J."/>
            <person name="Griggs A."/>
            <person name="Gujja S."/>
            <person name="Hansen M."/>
            <person name="Heiman D."/>
            <person name="Howarth C."/>
            <person name="Larimer J."/>
            <person name="Lui A."/>
            <person name="MacDonald P.J.P."/>
            <person name="McCowen C."/>
            <person name="Montmayeur A."/>
            <person name="Murphy C."/>
            <person name="Neiman D."/>
            <person name="Pearson M."/>
            <person name="Priest M."/>
            <person name="Roberts A."/>
            <person name="Saif S."/>
            <person name="Shea T."/>
            <person name="Sisk P."/>
            <person name="Stolte C."/>
            <person name="Sykes S."/>
            <person name="Wortman J."/>
            <person name="Nusbaum C."/>
            <person name="Birren B."/>
        </authorList>
    </citation>
    <scope>NUCLEOTIDE SEQUENCE [LARGE SCALE GENOMIC DNA]</scope>
    <source>
        <strain evidence="3 5">CL05T12C13</strain>
    </source>
</reference>
<dbReference type="EMBL" id="AGXP01000045">
    <property type="protein sequence ID" value="EIY90856.1"/>
    <property type="molecule type" value="Genomic_DNA"/>
</dbReference>
<dbReference type="EMBL" id="AGXP01000023">
    <property type="protein sequence ID" value="EIY98753.1"/>
    <property type="molecule type" value="Genomic_DNA"/>
</dbReference>
<dbReference type="PATRIC" id="fig|997881.3.peg.2300"/>
<gene>
    <name evidence="4" type="ORF">HMPREF1080_02197</name>
    <name evidence="3" type="ORF">HMPREF1080_03003</name>
    <name evidence="2" type="ORF">HMPREF1080_03369</name>
    <name evidence="1" type="ORF">HMPREF1080_03916</name>
</gene>
<accession>I9VHX8</accession>
<organism evidence="3 5">
    <name type="scientific">Bacteroides fragilis CL05T12C13</name>
    <dbReference type="NCBI Taxonomy" id="997881"/>
    <lineage>
        <taxon>Bacteria</taxon>
        <taxon>Pseudomonadati</taxon>
        <taxon>Bacteroidota</taxon>
        <taxon>Bacteroidia</taxon>
        <taxon>Bacteroidales</taxon>
        <taxon>Bacteroidaceae</taxon>
        <taxon>Bacteroides</taxon>
    </lineage>
</organism>
<sequence>MEAFISYRSPSYTQLKENNCKLLNGEICNKQTAPNCHFRGCSFRRASIFANRQDFNCNIVPPRAMLPHDVLLTPKDFFKFCPDLKHTIANHDTFIRFEINKNEQIDSFWTNIELDFWKIACANKKLPTMYYDIYLDEEEKTKANPIHFNSISKERIRLYNRIIVFIEPQPHSAESGWGRYANCFIQVCQNCNHIFLLSIKALKHLSKNNQEICCPYCQKGKYVYTFHNWGKFPITYNYSGEKNPYASISPDMMINLLLDNSKKAPHDHILICMNAESFPTGIPIIQMGGLFVDIFRNIVINGNIEMRVYNSETQSVNHYNL</sequence>
<evidence type="ECO:0000313" key="5">
    <source>
        <dbReference type="Proteomes" id="UP000003917"/>
    </source>
</evidence>
<evidence type="ECO:0000313" key="3">
    <source>
        <dbReference type="EMBL" id="EIY95128.1"/>
    </source>
</evidence>
<comment type="caution">
    <text evidence="3">The sequence shown here is derived from an EMBL/GenBank/DDBJ whole genome shotgun (WGS) entry which is preliminary data.</text>
</comment>
<dbReference type="EMBL" id="AGXP01000035">
    <property type="protein sequence ID" value="EIY94598.1"/>
    <property type="molecule type" value="Genomic_DNA"/>
</dbReference>
<dbReference type="EMBL" id="AGXP01000029">
    <property type="protein sequence ID" value="EIY95128.1"/>
    <property type="molecule type" value="Genomic_DNA"/>
</dbReference>
<dbReference type="AlphaFoldDB" id="I9VHX8"/>
<dbReference type="HOGENOM" id="CLU_865098_0_0_10"/>
<name>I9VHX8_BACFG</name>
<dbReference type="RefSeq" id="WP_005800093.1">
    <property type="nucleotide sequence ID" value="NZ_JH724193.1"/>
</dbReference>
<proteinExistence type="predicted"/>
<evidence type="ECO:0000313" key="4">
    <source>
        <dbReference type="EMBL" id="EIY98753.1"/>
    </source>
</evidence>
<evidence type="ECO:0000313" key="1">
    <source>
        <dbReference type="EMBL" id="EIY90856.1"/>
    </source>
</evidence>
<dbReference type="Proteomes" id="UP000003917">
    <property type="component" value="Unassembled WGS sequence"/>
</dbReference>
<protein>
    <submittedName>
        <fullName evidence="3">Uncharacterized protein</fullName>
    </submittedName>
</protein>
<evidence type="ECO:0000313" key="2">
    <source>
        <dbReference type="EMBL" id="EIY94598.1"/>
    </source>
</evidence>